<name>A0A0B6YAG8_9EUPU</name>
<proteinExistence type="predicted"/>
<protein>
    <submittedName>
        <fullName evidence="1">Uncharacterized protein</fullName>
    </submittedName>
</protein>
<organism evidence="1">
    <name type="scientific">Arion vulgaris</name>
    <dbReference type="NCBI Taxonomy" id="1028688"/>
    <lineage>
        <taxon>Eukaryota</taxon>
        <taxon>Metazoa</taxon>
        <taxon>Spiralia</taxon>
        <taxon>Lophotrochozoa</taxon>
        <taxon>Mollusca</taxon>
        <taxon>Gastropoda</taxon>
        <taxon>Heterobranchia</taxon>
        <taxon>Euthyneura</taxon>
        <taxon>Panpulmonata</taxon>
        <taxon>Eupulmonata</taxon>
        <taxon>Stylommatophora</taxon>
        <taxon>Helicina</taxon>
        <taxon>Arionoidea</taxon>
        <taxon>Arionidae</taxon>
        <taxon>Arion</taxon>
    </lineage>
</organism>
<sequence length="84" mass="9660">MFVSVMRRARLEHLVNAGKRQGRRYCGRQRDMLDDLTSWFNKRLLSGLISCTKESQDFALLVVGRGFKSGPRPSVHGCSFFQRP</sequence>
<evidence type="ECO:0000313" key="1">
    <source>
        <dbReference type="EMBL" id="CEK53194.1"/>
    </source>
</evidence>
<gene>
    <name evidence="1" type="primary">ORF19387</name>
</gene>
<reference evidence="1" key="1">
    <citation type="submission" date="2014-12" db="EMBL/GenBank/DDBJ databases">
        <title>Insight into the proteome of Arion vulgaris.</title>
        <authorList>
            <person name="Aradska J."/>
            <person name="Bulat T."/>
            <person name="Smidak R."/>
            <person name="Sarate P."/>
            <person name="Gangsoo J."/>
            <person name="Sialana F."/>
            <person name="Bilban M."/>
            <person name="Lubec G."/>
        </authorList>
    </citation>
    <scope>NUCLEOTIDE SEQUENCE</scope>
    <source>
        <tissue evidence="1">Skin</tissue>
    </source>
</reference>
<accession>A0A0B6YAG8</accession>
<feature type="non-terminal residue" evidence="1">
    <location>
        <position position="84"/>
    </location>
</feature>
<dbReference type="AlphaFoldDB" id="A0A0B6YAG8"/>
<dbReference type="EMBL" id="HACG01006329">
    <property type="protein sequence ID" value="CEK53194.1"/>
    <property type="molecule type" value="Transcribed_RNA"/>
</dbReference>